<evidence type="ECO:0000313" key="2">
    <source>
        <dbReference type="Proteomes" id="UP000315215"/>
    </source>
</evidence>
<name>A0A516KDL5_9BACI</name>
<reference evidence="1 2" key="1">
    <citation type="submission" date="2019-07" db="EMBL/GenBank/DDBJ databases">
        <authorList>
            <person name="Li J."/>
        </authorList>
    </citation>
    <scope>NUCLEOTIDE SEQUENCE [LARGE SCALE GENOMIC DNA]</scope>
    <source>
        <strain evidence="1 2">TKL69</strain>
    </source>
</reference>
<protein>
    <submittedName>
        <fullName evidence="1">Uncharacterized protein</fullName>
    </submittedName>
</protein>
<accession>A0A516KDL5</accession>
<dbReference type="KEGG" id="aqt:FN924_04255"/>
<dbReference type="AlphaFoldDB" id="A0A516KDL5"/>
<keyword evidence="2" id="KW-1185">Reference proteome</keyword>
<dbReference type="EMBL" id="CP041666">
    <property type="protein sequence ID" value="QDP39457.1"/>
    <property type="molecule type" value="Genomic_DNA"/>
</dbReference>
<evidence type="ECO:0000313" key="1">
    <source>
        <dbReference type="EMBL" id="QDP39457.1"/>
    </source>
</evidence>
<organism evidence="1 2">
    <name type="scientific">Radiobacillus deserti</name>
    <dbReference type="NCBI Taxonomy" id="2594883"/>
    <lineage>
        <taxon>Bacteria</taxon>
        <taxon>Bacillati</taxon>
        <taxon>Bacillota</taxon>
        <taxon>Bacilli</taxon>
        <taxon>Bacillales</taxon>
        <taxon>Bacillaceae</taxon>
        <taxon>Radiobacillus</taxon>
    </lineage>
</organism>
<gene>
    <name evidence="1" type="ORF">FN924_04255</name>
</gene>
<dbReference type="RefSeq" id="WP_143892207.1">
    <property type="nucleotide sequence ID" value="NZ_CP041666.1"/>
</dbReference>
<proteinExistence type="predicted"/>
<dbReference type="Proteomes" id="UP000315215">
    <property type="component" value="Chromosome"/>
</dbReference>
<dbReference type="OrthoDB" id="2969635at2"/>
<sequence length="91" mass="10502">MTETTYKPIVESELKVSELYSICIDKCIKIEDGEEKGEQVVMRYKKNGQRIPRQPAFDELSITKAIIEAYKQGVFSKEALDLLKKEISEMK</sequence>